<comment type="catalytic activity">
    <reaction evidence="7">
        <text>hydrogencarbonate + H(+) = CO2 + H2O</text>
        <dbReference type="Rhea" id="RHEA:10748"/>
        <dbReference type="ChEBI" id="CHEBI:15377"/>
        <dbReference type="ChEBI" id="CHEBI:15378"/>
        <dbReference type="ChEBI" id="CHEBI:16526"/>
        <dbReference type="ChEBI" id="CHEBI:17544"/>
        <dbReference type="EC" id="4.2.1.1"/>
    </reaction>
</comment>
<dbReference type="EMBL" id="JBBNOP010000002">
    <property type="protein sequence ID" value="MEQ3362054.1"/>
    <property type="molecule type" value="Genomic_DNA"/>
</dbReference>
<evidence type="ECO:0000256" key="3">
    <source>
        <dbReference type="ARBA" id="ARBA00012925"/>
    </source>
</evidence>
<evidence type="ECO:0000313" key="8">
    <source>
        <dbReference type="EMBL" id="MEQ3362054.1"/>
    </source>
</evidence>
<reference evidence="8 9" key="1">
    <citation type="submission" date="2024-04" db="EMBL/GenBank/DDBJ databases">
        <title>Human intestinal bacterial collection.</title>
        <authorList>
            <person name="Pauvert C."/>
            <person name="Hitch T.C.A."/>
            <person name="Clavel T."/>
        </authorList>
    </citation>
    <scope>NUCLEOTIDE SEQUENCE [LARGE SCALE GENOMIC DNA]</scope>
    <source>
        <strain evidence="8 9">CLA-KB-H42</strain>
    </source>
</reference>
<keyword evidence="4" id="KW-0479">Metal-binding</keyword>
<gene>
    <name evidence="8" type="ORF">AAA083_03575</name>
</gene>
<comment type="similarity">
    <text evidence="2">Belongs to the beta-class carbonic anhydrase family.</text>
</comment>
<evidence type="ECO:0000256" key="2">
    <source>
        <dbReference type="ARBA" id="ARBA00006217"/>
    </source>
</evidence>
<dbReference type="Proteomes" id="UP001487305">
    <property type="component" value="Unassembled WGS sequence"/>
</dbReference>
<evidence type="ECO:0000256" key="7">
    <source>
        <dbReference type="ARBA" id="ARBA00048348"/>
    </source>
</evidence>
<organism evidence="8 9">
    <name type="scientific">Raoultibacter massiliensis</name>
    <dbReference type="NCBI Taxonomy" id="1852371"/>
    <lineage>
        <taxon>Bacteria</taxon>
        <taxon>Bacillati</taxon>
        <taxon>Actinomycetota</taxon>
        <taxon>Coriobacteriia</taxon>
        <taxon>Eggerthellales</taxon>
        <taxon>Eggerthellaceae</taxon>
        <taxon>Raoultibacter</taxon>
    </lineage>
</organism>
<dbReference type="CDD" id="cd03379">
    <property type="entry name" value="beta_CA_cladeD"/>
    <property type="match status" value="1"/>
</dbReference>
<dbReference type="PANTHER" id="PTHR43175">
    <property type="entry name" value="CARBONIC ANHYDRASE"/>
    <property type="match status" value="1"/>
</dbReference>
<dbReference type="Gene3D" id="3.40.1050.10">
    <property type="entry name" value="Carbonic anhydrase"/>
    <property type="match status" value="1"/>
</dbReference>
<comment type="cofactor">
    <cofactor evidence="1">
        <name>Zn(2+)</name>
        <dbReference type="ChEBI" id="CHEBI:29105"/>
    </cofactor>
</comment>
<dbReference type="Pfam" id="PF00484">
    <property type="entry name" value="Pro_CA"/>
    <property type="match status" value="1"/>
</dbReference>
<protein>
    <recommendedName>
        <fullName evidence="3">carbonic anhydrase</fullName>
        <ecNumber evidence="3">4.2.1.1</ecNumber>
    </recommendedName>
</protein>
<dbReference type="EC" id="4.2.1.1" evidence="3"/>
<name>A0ABV1JAD9_9ACTN</name>
<dbReference type="SUPFAM" id="SSF53056">
    <property type="entry name" value="beta-carbonic anhydrase, cab"/>
    <property type="match status" value="1"/>
</dbReference>
<evidence type="ECO:0000256" key="6">
    <source>
        <dbReference type="ARBA" id="ARBA00024993"/>
    </source>
</evidence>
<dbReference type="InterPro" id="IPR036874">
    <property type="entry name" value="Carbonic_anhydrase_sf"/>
</dbReference>
<evidence type="ECO:0000256" key="5">
    <source>
        <dbReference type="ARBA" id="ARBA00022833"/>
    </source>
</evidence>
<evidence type="ECO:0000256" key="1">
    <source>
        <dbReference type="ARBA" id="ARBA00001947"/>
    </source>
</evidence>
<proteinExistence type="inferred from homology"/>
<dbReference type="PANTHER" id="PTHR43175:SF3">
    <property type="entry name" value="CARBON DISULFIDE HYDROLASE"/>
    <property type="match status" value="1"/>
</dbReference>
<comment type="function">
    <text evidence="6">Catalyzes the reversible hydration of carbon dioxide to form bicarbonate.</text>
</comment>
<comment type="caution">
    <text evidence="8">The sequence shown here is derived from an EMBL/GenBank/DDBJ whole genome shotgun (WGS) entry which is preliminary data.</text>
</comment>
<keyword evidence="5" id="KW-0862">Zinc</keyword>
<keyword evidence="9" id="KW-1185">Reference proteome</keyword>
<evidence type="ECO:0000313" key="9">
    <source>
        <dbReference type="Proteomes" id="UP001487305"/>
    </source>
</evidence>
<sequence>MHENNVSEQSAAVAEPHDVLSPTIQALVAHNREFAANKEYERYRTDKYPDKKLAIVTCMDTRLTELLPAAFGLKNGDAKIIKVAGAEVSHPFGSVMRSLLIAVCELGVEDVMIVAHTSCGAQHMDGSSMVEAMESLGVAEDRIRLAEHCGVDFNRWLAGFGDTEKAVRESVAMVREHPVMPPLVRVTGWIMDSETGEIVQVDC</sequence>
<evidence type="ECO:0000256" key="4">
    <source>
        <dbReference type="ARBA" id="ARBA00022723"/>
    </source>
</evidence>
<dbReference type="SMART" id="SM00947">
    <property type="entry name" value="Pro_CA"/>
    <property type="match status" value="1"/>
</dbReference>
<dbReference type="InterPro" id="IPR001765">
    <property type="entry name" value="Carbonic_anhydrase"/>
</dbReference>
<accession>A0ABV1JAD9</accession>
<dbReference type="RefSeq" id="WP_102373610.1">
    <property type="nucleotide sequence ID" value="NZ_JBBNOP010000002.1"/>
</dbReference>